<reference evidence="1 2" key="1">
    <citation type="submission" date="2020-08" db="EMBL/GenBank/DDBJ databases">
        <title>Genomic Encyclopedia of Type Strains, Phase IV (KMG-IV): sequencing the most valuable type-strain genomes for metagenomic binning, comparative biology and taxonomic classification.</title>
        <authorList>
            <person name="Goeker M."/>
        </authorList>
    </citation>
    <scope>NUCLEOTIDE SEQUENCE [LARGE SCALE GENOMIC DNA]</scope>
    <source>
        <strain evidence="1 2">DSM 104969</strain>
    </source>
</reference>
<dbReference type="EMBL" id="JACIEP010000001">
    <property type="protein sequence ID" value="MBB4034304.1"/>
    <property type="molecule type" value="Genomic_DNA"/>
</dbReference>
<organism evidence="1 2">
    <name type="scientific">Dysgonomonas hofstadii</name>
    <dbReference type="NCBI Taxonomy" id="637886"/>
    <lineage>
        <taxon>Bacteria</taxon>
        <taxon>Pseudomonadati</taxon>
        <taxon>Bacteroidota</taxon>
        <taxon>Bacteroidia</taxon>
        <taxon>Bacteroidales</taxon>
        <taxon>Dysgonomonadaceae</taxon>
        <taxon>Dysgonomonas</taxon>
    </lineage>
</organism>
<gene>
    <name evidence="1" type="ORF">GGR21_000189</name>
</gene>
<name>A0A840CLI9_9BACT</name>
<evidence type="ECO:0000313" key="1">
    <source>
        <dbReference type="EMBL" id="MBB4034304.1"/>
    </source>
</evidence>
<proteinExistence type="predicted"/>
<evidence type="ECO:0000313" key="2">
    <source>
        <dbReference type="Proteomes" id="UP000555103"/>
    </source>
</evidence>
<dbReference type="Proteomes" id="UP000555103">
    <property type="component" value="Unassembled WGS sequence"/>
</dbReference>
<accession>A0A840CLI9</accession>
<evidence type="ECO:0008006" key="3">
    <source>
        <dbReference type="Google" id="ProtNLM"/>
    </source>
</evidence>
<dbReference type="AlphaFoldDB" id="A0A840CLI9"/>
<sequence length="120" mass="13933">MKDSILREVTPLSKRDCFMIFSRVKQHFTFPIHVHAEYELNFIENGAGSKRVAGDSIEEIGELELTLITGSSLEHGWLDHKCTSKEIKEITIHLCYLPYNAQMTDTDMVIREMFLFQETH</sequence>
<keyword evidence="2" id="KW-1185">Reference proteome</keyword>
<comment type="caution">
    <text evidence="1">The sequence shown here is derived from an EMBL/GenBank/DDBJ whole genome shotgun (WGS) entry which is preliminary data.</text>
</comment>
<protein>
    <recommendedName>
        <fullName evidence="3">AraC family transcriptional regulator</fullName>
    </recommendedName>
</protein>